<feature type="transmembrane region" description="Helical" evidence="1">
    <location>
        <begin position="311"/>
        <end position="331"/>
    </location>
</feature>
<organism evidence="2 3">
    <name type="scientific">Pedobacter caeni</name>
    <dbReference type="NCBI Taxonomy" id="288992"/>
    <lineage>
        <taxon>Bacteria</taxon>
        <taxon>Pseudomonadati</taxon>
        <taxon>Bacteroidota</taxon>
        <taxon>Sphingobacteriia</taxon>
        <taxon>Sphingobacteriales</taxon>
        <taxon>Sphingobacteriaceae</taxon>
        <taxon>Pedobacter</taxon>
    </lineage>
</organism>
<dbReference type="OrthoDB" id="9800207at2"/>
<dbReference type="InterPro" id="IPR007498">
    <property type="entry name" value="PqiA-like"/>
</dbReference>
<feature type="transmembrane region" description="Helical" evidence="1">
    <location>
        <begin position="407"/>
        <end position="425"/>
    </location>
</feature>
<feature type="transmembrane region" description="Helical" evidence="1">
    <location>
        <begin position="245"/>
        <end position="264"/>
    </location>
</feature>
<dbReference type="AlphaFoldDB" id="A0A1M4WCM9"/>
<proteinExistence type="predicted"/>
<keyword evidence="3" id="KW-1185">Reference proteome</keyword>
<protein>
    <submittedName>
        <fullName evidence="2">Paraquat-inducible protein A</fullName>
    </submittedName>
</protein>
<dbReference type="RefSeq" id="WP_073228647.1">
    <property type="nucleotide sequence ID" value="NZ_FQUQ01000001.1"/>
</dbReference>
<feature type="transmembrane region" description="Helical" evidence="1">
    <location>
        <begin position="215"/>
        <end position="233"/>
    </location>
</feature>
<evidence type="ECO:0000313" key="3">
    <source>
        <dbReference type="Proteomes" id="UP000184287"/>
    </source>
</evidence>
<keyword evidence="1" id="KW-0472">Membrane</keyword>
<name>A0A1M4WCM9_9SPHI</name>
<keyword evidence="1" id="KW-0812">Transmembrane</keyword>
<sequence length="444" mass="49769">MKATRKIVLPNILLLVGLSLLLCGETWFGYRITTLSSQQEEIKADYSASNNITFGILSVDQWREKMADVVEGKVNEFNMTALQKKELQKKVEKQLNHLVDKAVGEANKPQKGIGGKLKKLAFNALVDAEEIQAEVPAFAATIVNRINKPASKKRLKNIITSKVNQLEKETFDNTEPASVTVKRHVYKKYHVNNSVAFEKTINSQLTNIQSAMYKYTYAMIGCVLLALCLWFLLRKQVRLHTTLYILSLLFAFVLLLVGITATIIEVDARIQSLSFTLLSEKLAFTNQVLFFQSKSITGVVTSLVEQPKPDAVLVGILILLFVIILPVLRMIGKGILIWGRDKYAENKLIRFLALDLGKWDMADVMVVGIGMTYIGLNGILQSQLSDLNIQEELLSTVTQNNTSLQPGYYIFVTYVVYASVLSMILKRINPLKNNKNGSQDTNTI</sequence>
<evidence type="ECO:0000256" key="1">
    <source>
        <dbReference type="SAM" id="Phobius"/>
    </source>
</evidence>
<reference evidence="3" key="1">
    <citation type="submission" date="2016-11" db="EMBL/GenBank/DDBJ databases">
        <authorList>
            <person name="Varghese N."/>
            <person name="Submissions S."/>
        </authorList>
    </citation>
    <scope>NUCLEOTIDE SEQUENCE [LARGE SCALE GENOMIC DNA]</scope>
    <source>
        <strain evidence="3">DSM 16990</strain>
    </source>
</reference>
<feature type="transmembrane region" description="Helical" evidence="1">
    <location>
        <begin position="352"/>
        <end position="376"/>
    </location>
</feature>
<dbReference type="Pfam" id="PF04403">
    <property type="entry name" value="PqiA"/>
    <property type="match status" value="1"/>
</dbReference>
<dbReference type="EMBL" id="FQUQ01000001">
    <property type="protein sequence ID" value="SHE78722.1"/>
    <property type="molecule type" value="Genomic_DNA"/>
</dbReference>
<dbReference type="Proteomes" id="UP000184287">
    <property type="component" value="Unassembled WGS sequence"/>
</dbReference>
<evidence type="ECO:0000313" key="2">
    <source>
        <dbReference type="EMBL" id="SHE78722.1"/>
    </source>
</evidence>
<keyword evidence="1" id="KW-1133">Transmembrane helix</keyword>
<gene>
    <name evidence="2" type="ORF">SAMN04488522_1011213</name>
</gene>
<dbReference type="STRING" id="288992.SAMN04488522_1011213"/>
<accession>A0A1M4WCM9</accession>